<comment type="caution">
    <text evidence="1">The sequence shown here is derived from an EMBL/GenBank/DDBJ whole genome shotgun (WGS) entry which is preliminary data.</text>
</comment>
<protein>
    <submittedName>
        <fullName evidence="1">Uncharacterized protein</fullName>
    </submittedName>
</protein>
<organism evidence="1 2">
    <name type="scientific">Corynebacterium ammoniagenes</name>
    <name type="common">Brevibacterium ammoniagenes</name>
    <dbReference type="NCBI Taxonomy" id="1697"/>
    <lineage>
        <taxon>Bacteria</taxon>
        <taxon>Bacillati</taxon>
        <taxon>Actinomycetota</taxon>
        <taxon>Actinomycetes</taxon>
        <taxon>Mycobacteriales</taxon>
        <taxon>Corynebacteriaceae</taxon>
        <taxon>Corynebacterium</taxon>
    </lineage>
</organism>
<proteinExistence type="predicted"/>
<gene>
    <name evidence="1" type="ORF">CAT723_07020</name>
</gene>
<dbReference type="EMBL" id="BQKK01000001">
    <property type="protein sequence ID" value="GJN42223.1"/>
    <property type="molecule type" value="Genomic_DNA"/>
</dbReference>
<evidence type="ECO:0000313" key="2">
    <source>
        <dbReference type="Proteomes" id="UP001054925"/>
    </source>
</evidence>
<name>A0AAV5G1W8_CORAM</name>
<dbReference type="AlphaFoldDB" id="A0AAV5G1W8"/>
<evidence type="ECO:0000313" key="1">
    <source>
        <dbReference type="EMBL" id="GJN42223.1"/>
    </source>
</evidence>
<reference evidence="1" key="1">
    <citation type="submission" date="2021-12" db="EMBL/GenBank/DDBJ databases">
        <title>Draft genome sequence of Corynebacterium ammoniagenes strain T-723.</title>
        <authorList>
            <person name="Matsuzawa M."/>
            <person name="Hiratani M."/>
            <person name="Abe I."/>
            <person name="Tsuji Y."/>
            <person name="Nakamura J."/>
        </authorList>
    </citation>
    <scope>NUCLEOTIDE SEQUENCE</scope>
    <source>
        <strain evidence="1">T-723</strain>
    </source>
</reference>
<dbReference type="Proteomes" id="UP001054925">
    <property type="component" value="Unassembled WGS sequence"/>
</dbReference>
<sequence length="60" mass="6474">MTVSIEALLAAKGIHPKPENIDKLENKWEEIQNLKGDLSNIALADADISLRNLPGGDHVG</sequence>
<accession>A0AAV5G1W8</accession>